<evidence type="ECO:0000259" key="1">
    <source>
        <dbReference type="Pfam" id="PF00149"/>
    </source>
</evidence>
<dbReference type="Pfam" id="PF00149">
    <property type="entry name" value="Metallophos"/>
    <property type="match status" value="1"/>
</dbReference>
<protein>
    <submittedName>
        <fullName evidence="2">Metallo-dependent phosphatase</fullName>
    </submittedName>
</protein>
<evidence type="ECO:0000313" key="2">
    <source>
        <dbReference type="EMBL" id="RPB27732.1"/>
    </source>
</evidence>
<gene>
    <name evidence="2" type="ORF">L211DRAFT_819802</name>
</gene>
<reference evidence="2 3" key="1">
    <citation type="journal article" date="2018" name="Nat. Ecol. Evol.">
        <title>Pezizomycetes genomes reveal the molecular basis of ectomycorrhizal truffle lifestyle.</title>
        <authorList>
            <person name="Murat C."/>
            <person name="Payen T."/>
            <person name="Noel B."/>
            <person name="Kuo A."/>
            <person name="Morin E."/>
            <person name="Chen J."/>
            <person name="Kohler A."/>
            <person name="Krizsan K."/>
            <person name="Balestrini R."/>
            <person name="Da Silva C."/>
            <person name="Montanini B."/>
            <person name="Hainaut M."/>
            <person name="Levati E."/>
            <person name="Barry K.W."/>
            <person name="Belfiori B."/>
            <person name="Cichocki N."/>
            <person name="Clum A."/>
            <person name="Dockter R.B."/>
            <person name="Fauchery L."/>
            <person name="Guy J."/>
            <person name="Iotti M."/>
            <person name="Le Tacon F."/>
            <person name="Lindquist E.A."/>
            <person name="Lipzen A."/>
            <person name="Malagnac F."/>
            <person name="Mello A."/>
            <person name="Molinier V."/>
            <person name="Miyauchi S."/>
            <person name="Poulain J."/>
            <person name="Riccioni C."/>
            <person name="Rubini A."/>
            <person name="Sitrit Y."/>
            <person name="Splivallo R."/>
            <person name="Traeger S."/>
            <person name="Wang M."/>
            <person name="Zifcakova L."/>
            <person name="Wipf D."/>
            <person name="Zambonelli A."/>
            <person name="Paolocci F."/>
            <person name="Nowrousian M."/>
            <person name="Ottonello S."/>
            <person name="Baldrian P."/>
            <person name="Spatafora J.W."/>
            <person name="Henrissat B."/>
            <person name="Nagy L.G."/>
            <person name="Aury J.M."/>
            <person name="Wincker P."/>
            <person name="Grigoriev I.V."/>
            <person name="Bonfante P."/>
            <person name="Martin F.M."/>
        </authorList>
    </citation>
    <scope>NUCLEOTIDE SEQUENCE [LARGE SCALE GENOMIC DNA]</scope>
    <source>
        <strain evidence="2 3">ATCC MYA-4762</strain>
    </source>
</reference>
<accession>A0A3N4M2X7</accession>
<dbReference type="PANTHER" id="PTHR32440">
    <property type="entry name" value="PHOSPHATASE DCR2-RELATED-RELATED"/>
    <property type="match status" value="1"/>
</dbReference>
<dbReference type="STRING" id="1051890.A0A3N4M2X7"/>
<evidence type="ECO:0000313" key="3">
    <source>
        <dbReference type="Proteomes" id="UP000267821"/>
    </source>
</evidence>
<dbReference type="GO" id="GO:0004721">
    <property type="term" value="F:phosphoprotein phosphatase activity"/>
    <property type="evidence" value="ECO:0007669"/>
    <property type="project" value="TreeGrafter"/>
</dbReference>
<feature type="domain" description="Calcineurin-like phosphoesterase" evidence="1">
    <location>
        <begin position="205"/>
        <end position="471"/>
    </location>
</feature>
<dbReference type="CDD" id="cd07383">
    <property type="entry name" value="MPP_Dcr2"/>
    <property type="match status" value="1"/>
</dbReference>
<name>A0A3N4M2X7_9PEZI</name>
<dbReference type="FunCoup" id="A0A3N4M2X7">
    <property type="interactions" value="49"/>
</dbReference>
<dbReference type="OrthoDB" id="783096at2759"/>
<dbReference type="Proteomes" id="UP000267821">
    <property type="component" value="Unassembled WGS sequence"/>
</dbReference>
<dbReference type="InterPro" id="IPR004843">
    <property type="entry name" value="Calcineurin-like_PHP"/>
</dbReference>
<dbReference type="SUPFAM" id="SSF56300">
    <property type="entry name" value="Metallo-dependent phosphatases"/>
    <property type="match status" value="1"/>
</dbReference>
<proteinExistence type="predicted"/>
<dbReference type="GO" id="GO:0005737">
    <property type="term" value="C:cytoplasm"/>
    <property type="evidence" value="ECO:0007669"/>
    <property type="project" value="TreeGrafter"/>
</dbReference>
<dbReference type="AlphaFoldDB" id="A0A3N4M2X7"/>
<dbReference type="Gene3D" id="3.60.21.10">
    <property type="match status" value="1"/>
</dbReference>
<organism evidence="2 3">
    <name type="scientific">Terfezia boudieri ATCC MYA-4762</name>
    <dbReference type="NCBI Taxonomy" id="1051890"/>
    <lineage>
        <taxon>Eukaryota</taxon>
        <taxon>Fungi</taxon>
        <taxon>Dikarya</taxon>
        <taxon>Ascomycota</taxon>
        <taxon>Pezizomycotina</taxon>
        <taxon>Pezizomycetes</taxon>
        <taxon>Pezizales</taxon>
        <taxon>Pezizaceae</taxon>
        <taxon>Terfezia</taxon>
    </lineage>
</organism>
<dbReference type="PANTHER" id="PTHR32440:SF0">
    <property type="entry name" value="PHOSPHATASE DCR2-RELATED"/>
    <property type="match status" value="1"/>
</dbReference>
<dbReference type="InParanoid" id="A0A3N4M2X7"/>
<dbReference type="InterPro" id="IPR029052">
    <property type="entry name" value="Metallo-depent_PP-like"/>
</dbReference>
<sequence>MAPRRIIRTIIQSSLLVSALLTAIFFLDSRYRVLPTSLHNRFPAPHWHHTGYVITDIQYQSCNKVFSSACTMPDDWSQIEKDVFLGQSIFTRGYVFVKRKKEEDFDATAGDSMIVDVKVGKIAPTTSGWEGRSGGIWVKRSNKLVDEGVTSVDLLFGPDAVEVRPQWHMVGNMDAGDQVKLTVRKGQPSVKVERPELRINDNMKFKIIQVSDMHLVTGVGKCRDLLPGVSSSGCEADPLTLDYLDKILEIEKPDLAVVAGDIINGEHAPDAQTALFKMADLFIRRKVPYACIFGNHDDLGNLSREQMMTILQSLPYSLSQVGPKLGTDTVSPGGHVQPEGGVGNYLLEVLAHRSHSHQSAITLYFFDSHTYAPEKMEYKGRKFRVYDWIKESQINWFKTEHDRLEKAHEKYAYMHIDMAFMHIPLPEMRSQTNYFFGKFNEAPTAPFTNSGLASVLVSHGVSIVSHGHDHTNEMCMLEDEGAQRRQGGLWMCQSGAAGFGGYATVKGYTAQRKVRLFEVDPQGRRVVSWKREFGNEGVKVDEQVLVSDGRSQKDR</sequence>
<keyword evidence="3" id="KW-1185">Reference proteome</keyword>
<dbReference type="EMBL" id="ML121531">
    <property type="protein sequence ID" value="RPB27732.1"/>
    <property type="molecule type" value="Genomic_DNA"/>
</dbReference>